<reference evidence="4 5" key="1">
    <citation type="submission" date="2019-08" db="EMBL/GenBank/DDBJ databases">
        <title>Archangium and Cystobacter genomes.</title>
        <authorList>
            <person name="Chen I.-C.K."/>
            <person name="Wielgoss S."/>
        </authorList>
    </citation>
    <scope>NUCLEOTIDE SEQUENCE [LARGE SCALE GENOMIC DNA]</scope>
    <source>
        <strain evidence="4 5">Cbm 6</strain>
    </source>
</reference>
<proteinExistence type="predicted"/>
<dbReference type="InterPro" id="IPR012291">
    <property type="entry name" value="CBM2_carb-bd_dom_sf"/>
</dbReference>
<sequence length="156" mass="15913">MQVATSPTTSFVNSGLSPNTTYRYQVRARDAAGNVSLVSNTVTATTLGGGTGDGVCAATAVVQNQWQDGYVIQPVTVTNRGTAAINGWTVNFSLPSGHTIASSWNATITTSGQTATARNGSYNGTLAPGGSTTFGVQVRRPSGDTQVASAYTCTSP</sequence>
<dbReference type="InterPro" id="IPR001919">
    <property type="entry name" value="CBD2"/>
</dbReference>
<feature type="domain" description="CBM2" evidence="3">
    <location>
        <begin position="49"/>
        <end position="156"/>
    </location>
</feature>
<evidence type="ECO:0000259" key="3">
    <source>
        <dbReference type="PROSITE" id="PS51173"/>
    </source>
</evidence>
<dbReference type="Pfam" id="PF00553">
    <property type="entry name" value="CBM_2"/>
    <property type="match status" value="1"/>
</dbReference>
<gene>
    <name evidence="4" type="ORF">F0U60_33360</name>
</gene>
<dbReference type="PROSITE" id="PS50853">
    <property type="entry name" value="FN3"/>
    <property type="match status" value="1"/>
</dbReference>
<keyword evidence="1" id="KW-0119">Carbohydrate metabolism</keyword>
<feature type="domain" description="Fibronectin type-III" evidence="2">
    <location>
        <begin position="1"/>
        <end position="49"/>
    </location>
</feature>
<evidence type="ECO:0000313" key="4">
    <source>
        <dbReference type="EMBL" id="WNG52727.1"/>
    </source>
</evidence>
<evidence type="ECO:0000256" key="1">
    <source>
        <dbReference type="ARBA" id="ARBA00023277"/>
    </source>
</evidence>
<dbReference type="SMART" id="SM00637">
    <property type="entry name" value="CBD_II"/>
    <property type="match status" value="1"/>
</dbReference>
<dbReference type="InterPro" id="IPR036116">
    <property type="entry name" value="FN3_sf"/>
</dbReference>
<dbReference type="CDD" id="cd00063">
    <property type="entry name" value="FN3"/>
    <property type="match status" value="1"/>
</dbReference>
<dbReference type="InterPro" id="IPR013783">
    <property type="entry name" value="Ig-like_fold"/>
</dbReference>
<evidence type="ECO:0008006" key="6">
    <source>
        <dbReference type="Google" id="ProtNLM"/>
    </source>
</evidence>
<dbReference type="InterPro" id="IPR003961">
    <property type="entry name" value="FN3_dom"/>
</dbReference>
<evidence type="ECO:0000313" key="5">
    <source>
        <dbReference type="Proteomes" id="UP001611383"/>
    </source>
</evidence>
<dbReference type="Proteomes" id="UP001611383">
    <property type="component" value="Chromosome"/>
</dbReference>
<evidence type="ECO:0000259" key="2">
    <source>
        <dbReference type="PROSITE" id="PS50853"/>
    </source>
</evidence>
<dbReference type="Gene3D" id="2.60.40.290">
    <property type="match status" value="1"/>
</dbReference>
<dbReference type="PROSITE" id="PS51173">
    <property type="entry name" value="CBM2"/>
    <property type="match status" value="1"/>
</dbReference>
<dbReference type="Gene3D" id="2.60.40.10">
    <property type="entry name" value="Immunoglobulins"/>
    <property type="match status" value="1"/>
</dbReference>
<organism evidence="4 5">
    <name type="scientific">Archangium minus</name>
    <dbReference type="NCBI Taxonomy" id="83450"/>
    <lineage>
        <taxon>Bacteria</taxon>
        <taxon>Pseudomonadati</taxon>
        <taxon>Myxococcota</taxon>
        <taxon>Myxococcia</taxon>
        <taxon>Myxococcales</taxon>
        <taxon>Cystobacterineae</taxon>
        <taxon>Archangiaceae</taxon>
        <taxon>Archangium</taxon>
    </lineage>
</organism>
<keyword evidence="5" id="KW-1185">Reference proteome</keyword>
<protein>
    <recommendedName>
        <fullName evidence="6">Chitinase</fullName>
    </recommendedName>
</protein>
<dbReference type="SUPFAM" id="SSF49265">
    <property type="entry name" value="Fibronectin type III"/>
    <property type="match status" value="1"/>
</dbReference>
<dbReference type="InterPro" id="IPR008965">
    <property type="entry name" value="CBM2/CBM3_carb-bd_dom_sf"/>
</dbReference>
<dbReference type="EMBL" id="CP043494">
    <property type="protein sequence ID" value="WNG52727.1"/>
    <property type="molecule type" value="Genomic_DNA"/>
</dbReference>
<name>A0ABY9XBF1_9BACT</name>
<accession>A0ABY9XBF1</accession>
<dbReference type="SUPFAM" id="SSF49384">
    <property type="entry name" value="Carbohydrate-binding domain"/>
    <property type="match status" value="1"/>
</dbReference>